<dbReference type="EMBL" id="JACCKX010000001">
    <property type="protein sequence ID" value="NZA00900.1"/>
    <property type="molecule type" value="Genomic_DNA"/>
</dbReference>
<dbReference type="Proteomes" id="UP000589716">
    <property type="component" value="Unassembled WGS sequence"/>
</dbReference>
<comment type="caution">
    <text evidence="3">The sequence shown here is derived from an EMBL/GenBank/DDBJ whole genome shotgun (WGS) entry which is preliminary data.</text>
</comment>
<keyword evidence="2" id="KW-0472">Membrane</keyword>
<gene>
    <name evidence="3" type="ORF">H0I39_02255</name>
</gene>
<name>A0A853IVC1_9BURK</name>
<keyword evidence="2" id="KW-1133">Transmembrane helix</keyword>
<evidence type="ECO:0000256" key="1">
    <source>
        <dbReference type="ARBA" id="ARBA00022729"/>
    </source>
</evidence>
<evidence type="ECO:0000256" key="2">
    <source>
        <dbReference type="SAM" id="Phobius"/>
    </source>
</evidence>
<proteinExistence type="predicted"/>
<feature type="transmembrane region" description="Helical" evidence="2">
    <location>
        <begin position="27"/>
        <end position="51"/>
    </location>
</feature>
<keyword evidence="2" id="KW-0812">Transmembrane</keyword>
<keyword evidence="1" id="KW-0732">Signal</keyword>
<dbReference type="PROSITE" id="PS00306">
    <property type="entry name" value="CASEIN_ALPHA_BETA"/>
    <property type="match status" value="1"/>
</dbReference>
<protein>
    <submittedName>
        <fullName evidence="3">Uncharacterized protein</fullName>
    </submittedName>
</protein>
<feature type="transmembrane region" description="Helical" evidence="2">
    <location>
        <begin position="58"/>
        <end position="76"/>
    </location>
</feature>
<evidence type="ECO:0000313" key="3">
    <source>
        <dbReference type="EMBL" id="NZA00900.1"/>
    </source>
</evidence>
<organism evidence="3 4">
    <name type="scientific">Ottowia beijingensis</name>
    <dbReference type="NCBI Taxonomy" id="1207057"/>
    <lineage>
        <taxon>Bacteria</taxon>
        <taxon>Pseudomonadati</taxon>
        <taxon>Pseudomonadota</taxon>
        <taxon>Betaproteobacteria</taxon>
        <taxon>Burkholderiales</taxon>
        <taxon>Comamonadaceae</taxon>
        <taxon>Ottowia</taxon>
    </lineage>
</organism>
<reference evidence="3 4" key="1">
    <citation type="submission" date="2020-07" db="EMBL/GenBank/DDBJ databases">
        <authorList>
            <person name="Maaloum M."/>
        </authorList>
    </citation>
    <scope>NUCLEOTIDE SEQUENCE [LARGE SCALE GENOMIC DNA]</scope>
    <source>
        <strain evidence="3 4">GCS-AN-3</strain>
    </source>
</reference>
<sequence length="89" mass="9394">MSSFALGCLVAWALAWRSPGLRDVPRSYRLGCSVAGSALGLFMGALAGLVMPDLFTTWLGFVAVVALNGFLGHALLKSVHAAEHVLPPW</sequence>
<dbReference type="AlphaFoldDB" id="A0A853IVC1"/>
<dbReference type="RefSeq" id="WP_180549432.1">
    <property type="nucleotide sequence ID" value="NZ_JACCKX010000001.1"/>
</dbReference>
<dbReference type="InterPro" id="IPR031305">
    <property type="entry name" value="Casein_CS"/>
</dbReference>
<evidence type="ECO:0000313" key="4">
    <source>
        <dbReference type="Proteomes" id="UP000589716"/>
    </source>
</evidence>
<accession>A0A853IVC1</accession>
<keyword evidence="4" id="KW-1185">Reference proteome</keyword>